<reference evidence="6 7" key="1">
    <citation type="submission" date="2016-10" db="EMBL/GenBank/DDBJ databases">
        <authorList>
            <person name="de Groot N.N."/>
        </authorList>
    </citation>
    <scope>NUCLEOTIDE SEQUENCE [LARGE SCALE GENOMIC DNA]</scope>
    <source>
        <strain evidence="6 7">CCM7597</strain>
    </source>
</reference>
<evidence type="ECO:0000256" key="3">
    <source>
        <dbReference type="SAM" id="Phobius"/>
    </source>
</evidence>
<dbReference type="Pfam" id="PF14257">
    <property type="entry name" value="DUF4349"/>
    <property type="match status" value="1"/>
</dbReference>
<keyword evidence="7" id="KW-1185">Reference proteome</keyword>
<feature type="signal peptide" evidence="4">
    <location>
        <begin position="1"/>
        <end position="25"/>
    </location>
</feature>
<keyword evidence="1" id="KW-0175">Coiled coil</keyword>
<feature type="compositionally biased region" description="Polar residues" evidence="2">
    <location>
        <begin position="22"/>
        <end position="31"/>
    </location>
</feature>
<feature type="transmembrane region" description="Helical" evidence="3">
    <location>
        <begin position="260"/>
        <end position="287"/>
    </location>
</feature>
<dbReference type="InterPro" id="IPR025645">
    <property type="entry name" value="DUF4349"/>
</dbReference>
<dbReference type="STRING" id="571932.SAMN05421743_10114"/>
<feature type="domain" description="DUF4349" evidence="5">
    <location>
        <begin position="71"/>
        <end position="285"/>
    </location>
</feature>
<keyword evidence="3" id="KW-0472">Membrane</keyword>
<feature type="chain" id="PRO_5038981975" description="DUF4349 domain-containing protein" evidence="4">
    <location>
        <begin position="26"/>
        <end position="298"/>
    </location>
</feature>
<sequence>MKKIIGFTLLFSLLLLGACSSNDEAGESSESMDMATEQEMSEPNMAQDGDSLSEEKASPNSGNMMDNVQNQMMIYNADISLRTKDYDTFYQQLEKHMDKQKAYIVEANVNRQEHGQRNAHIRLRVPQENFQPFIDELGSYSDNIDSRNISGRDVTEEYVDLESRLAAKEKIEERLLAFMDEAEKTEDLIKISQDLERVQEEIEVIQGKMKYLENQSDFSTITLNITETKVNVPGLNEEELNTWEKTKQAFVQSLNGLTQFASWIMVILIGYSPVIFLIAIPVVWLLIRQRSKRKRENN</sequence>
<dbReference type="AlphaFoldDB" id="A0A1H3VJ83"/>
<dbReference type="Proteomes" id="UP000198584">
    <property type="component" value="Unassembled WGS sequence"/>
</dbReference>
<keyword evidence="4" id="KW-0732">Signal</keyword>
<gene>
    <name evidence="6" type="ORF">SAMN05421743_10114</name>
</gene>
<keyword evidence="3" id="KW-1133">Transmembrane helix</keyword>
<evidence type="ECO:0000313" key="7">
    <source>
        <dbReference type="Proteomes" id="UP000198584"/>
    </source>
</evidence>
<dbReference type="RefSeq" id="WP_093040904.1">
    <property type="nucleotide sequence ID" value="NZ_FNQR01000001.1"/>
</dbReference>
<evidence type="ECO:0000259" key="5">
    <source>
        <dbReference type="Pfam" id="PF14257"/>
    </source>
</evidence>
<feature type="coiled-coil region" evidence="1">
    <location>
        <begin position="168"/>
        <end position="215"/>
    </location>
</feature>
<keyword evidence="3" id="KW-0812">Transmembrane</keyword>
<dbReference type="PROSITE" id="PS51257">
    <property type="entry name" value="PROKAR_LIPOPROTEIN"/>
    <property type="match status" value="1"/>
</dbReference>
<feature type="region of interest" description="Disordered" evidence="2">
    <location>
        <begin position="22"/>
        <end position="66"/>
    </location>
</feature>
<protein>
    <recommendedName>
        <fullName evidence="5">DUF4349 domain-containing protein</fullName>
    </recommendedName>
</protein>
<evidence type="ECO:0000256" key="2">
    <source>
        <dbReference type="SAM" id="MobiDB-lite"/>
    </source>
</evidence>
<dbReference type="OrthoDB" id="5381491at2"/>
<dbReference type="EMBL" id="FNQR01000001">
    <property type="protein sequence ID" value="SDZ74218.1"/>
    <property type="molecule type" value="Genomic_DNA"/>
</dbReference>
<name>A0A1H3VJ83_9BACI</name>
<evidence type="ECO:0000256" key="1">
    <source>
        <dbReference type="SAM" id="Coils"/>
    </source>
</evidence>
<evidence type="ECO:0000313" key="6">
    <source>
        <dbReference type="EMBL" id="SDZ74218.1"/>
    </source>
</evidence>
<accession>A0A1H3VJ83</accession>
<evidence type="ECO:0000256" key="4">
    <source>
        <dbReference type="SAM" id="SignalP"/>
    </source>
</evidence>
<proteinExistence type="predicted"/>
<organism evidence="6 7">
    <name type="scientific">Thalassobacillus cyri</name>
    <dbReference type="NCBI Taxonomy" id="571932"/>
    <lineage>
        <taxon>Bacteria</taxon>
        <taxon>Bacillati</taxon>
        <taxon>Bacillota</taxon>
        <taxon>Bacilli</taxon>
        <taxon>Bacillales</taxon>
        <taxon>Bacillaceae</taxon>
        <taxon>Thalassobacillus</taxon>
    </lineage>
</organism>